<evidence type="ECO:0000256" key="1">
    <source>
        <dbReference type="SAM" id="MobiDB-lite"/>
    </source>
</evidence>
<sequence length="94" mass="8867">AAAAVAAVAAAAAVAAVAAAAAAAAVAAVMSPPCVSTEGLVLYLWDLCKIGALPLPTNTACEALASNPPAGEGPQGPEKGESSCQWPAAGKSPL</sequence>
<proteinExistence type="predicted"/>
<protein>
    <submittedName>
        <fullName evidence="3">Uncharacterized protein</fullName>
    </submittedName>
</protein>
<name>K0T9P4_THAOC</name>
<gene>
    <name evidence="3" type="ORF">THAOC_11758</name>
</gene>
<keyword evidence="4" id="KW-1185">Reference proteome</keyword>
<feature type="chain" id="PRO_5003838306" evidence="2">
    <location>
        <begin position="24"/>
        <end position="94"/>
    </location>
</feature>
<reference evidence="3 4" key="1">
    <citation type="journal article" date="2012" name="Genome Biol.">
        <title>Genome and low-iron response of an oceanic diatom adapted to chronic iron limitation.</title>
        <authorList>
            <person name="Lommer M."/>
            <person name="Specht M."/>
            <person name="Roy A.S."/>
            <person name="Kraemer L."/>
            <person name="Andreson R."/>
            <person name="Gutowska M.A."/>
            <person name="Wolf J."/>
            <person name="Bergner S.V."/>
            <person name="Schilhabel M.B."/>
            <person name="Klostermeier U.C."/>
            <person name="Beiko R.G."/>
            <person name="Rosenstiel P."/>
            <person name="Hippler M."/>
            <person name="Laroche J."/>
        </authorList>
    </citation>
    <scope>NUCLEOTIDE SEQUENCE [LARGE SCALE GENOMIC DNA]</scope>
    <source>
        <strain evidence="3 4">CCMP1005</strain>
    </source>
</reference>
<organism evidence="3 4">
    <name type="scientific">Thalassiosira oceanica</name>
    <name type="common">Marine diatom</name>
    <dbReference type="NCBI Taxonomy" id="159749"/>
    <lineage>
        <taxon>Eukaryota</taxon>
        <taxon>Sar</taxon>
        <taxon>Stramenopiles</taxon>
        <taxon>Ochrophyta</taxon>
        <taxon>Bacillariophyta</taxon>
        <taxon>Coscinodiscophyceae</taxon>
        <taxon>Thalassiosirophycidae</taxon>
        <taxon>Thalassiosirales</taxon>
        <taxon>Thalassiosiraceae</taxon>
        <taxon>Thalassiosira</taxon>
    </lineage>
</organism>
<dbReference type="EMBL" id="AGNL01013474">
    <property type="protein sequence ID" value="EJK67237.1"/>
    <property type="molecule type" value="Genomic_DNA"/>
</dbReference>
<feature type="signal peptide" evidence="2">
    <location>
        <begin position="1"/>
        <end position="23"/>
    </location>
</feature>
<keyword evidence="2" id="KW-0732">Signal</keyword>
<feature type="non-terminal residue" evidence="3">
    <location>
        <position position="1"/>
    </location>
</feature>
<evidence type="ECO:0000313" key="4">
    <source>
        <dbReference type="Proteomes" id="UP000266841"/>
    </source>
</evidence>
<feature type="region of interest" description="Disordered" evidence="1">
    <location>
        <begin position="65"/>
        <end position="94"/>
    </location>
</feature>
<comment type="caution">
    <text evidence="3">The sequence shown here is derived from an EMBL/GenBank/DDBJ whole genome shotgun (WGS) entry which is preliminary data.</text>
</comment>
<dbReference type="AlphaFoldDB" id="K0T9P4"/>
<evidence type="ECO:0000256" key="2">
    <source>
        <dbReference type="SAM" id="SignalP"/>
    </source>
</evidence>
<dbReference type="Proteomes" id="UP000266841">
    <property type="component" value="Unassembled WGS sequence"/>
</dbReference>
<accession>K0T9P4</accession>
<evidence type="ECO:0000313" key="3">
    <source>
        <dbReference type="EMBL" id="EJK67237.1"/>
    </source>
</evidence>